<organism evidence="2 3">
    <name type="scientific">Parabacteroides distasonis</name>
    <dbReference type="NCBI Taxonomy" id="823"/>
    <lineage>
        <taxon>Bacteria</taxon>
        <taxon>Pseudomonadati</taxon>
        <taxon>Bacteroidota</taxon>
        <taxon>Bacteroidia</taxon>
        <taxon>Bacteroidales</taxon>
        <taxon>Tannerellaceae</taxon>
        <taxon>Parabacteroides</taxon>
    </lineage>
</organism>
<dbReference type="EMBL" id="NFJX01000014">
    <property type="protein sequence ID" value="OUP16805.1"/>
    <property type="molecule type" value="Genomic_DNA"/>
</dbReference>
<sequence length="482" mass="55495">MTEPFTRKAKEAQRKFFNKMQRMGMAIAAHDEYWVCSRGTGKSEGLDARFIIRNVWSMPGSTGALISPSYAKAWGNTLPAIIHALAEWGYIEGIHFFVGRKAPLSANFGKPKRPPLQTAWGNCIHFWNGTVLVVLSFSQGMSANSMSLDWVIGPEAKFLDYDKIKSEVDPANRGNLQDFNQCPWHHSVLYSTDMPTLKAGRWILDKINDMNPVHINLIRNLYREMKLTERLPEQTPYTKRKYKELRHDLMLARKYQAPVKPMRGKTREYTVYYGEYDIFDNMEVVGKDYIWQMYRNVPSLIWRTAFMNERLFRVANGFYSALNDYHFYTPGDTRYMGSMGADWNRLRLAGCLADGDLDMDAPLLIGFDSNSAINTACIGQVSRHDWRHEQIDRALKHDPTLLYPVFNKYNNEFLKLAMEQTAVKVGKNGFEKDKSPEATEDSPDNPDEYKTHITDAWDTLFVGANFFMPELAYAESGIIFLH</sequence>
<protein>
    <submittedName>
        <fullName evidence="2">Uncharacterized protein</fullName>
    </submittedName>
</protein>
<evidence type="ECO:0000313" key="3">
    <source>
        <dbReference type="Proteomes" id="UP000195950"/>
    </source>
</evidence>
<dbReference type="Proteomes" id="UP000195950">
    <property type="component" value="Unassembled WGS sequence"/>
</dbReference>
<comment type="caution">
    <text evidence="2">The sequence shown here is derived from an EMBL/GenBank/DDBJ whole genome shotgun (WGS) entry which is preliminary data.</text>
</comment>
<evidence type="ECO:0000313" key="2">
    <source>
        <dbReference type="EMBL" id="OUP16805.1"/>
    </source>
</evidence>
<feature type="region of interest" description="Disordered" evidence="1">
    <location>
        <begin position="427"/>
        <end position="449"/>
    </location>
</feature>
<reference evidence="3" key="1">
    <citation type="submission" date="2017-04" db="EMBL/GenBank/DDBJ databases">
        <title>Function of individual gut microbiota members based on whole genome sequencing of pure cultures obtained from chicken caecum.</title>
        <authorList>
            <person name="Medvecky M."/>
            <person name="Cejkova D."/>
            <person name="Polansky O."/>
            <person name="Karasova D."/>
            <person name="Kubasova T."/>
            <person name="Cizek A."/>
            <person name="Rychlik I."/>
        </authorList>
    </citation>
    <scope>NUCLEOTIDE SEQUENCE [LARGE SCALE GENOMIC DNA]</scope>
    <source>
        <strain evidence="3">An199</strain>
    </source>
</reference>
<proteinExistence type="predicted"/>
<dbReference type="AlphaFoldDB" id="A0A1Y4I946"/>
<gene>
    <name evidence="2" type="ORF">B5F32_14610</name>
</gene>
<name>A0A1Y4I946_PARDI</name>
<evidence type="ECO:0000256" key="1">
    <source>
        <dbReference type="SAM" id="MobiDB-lite"/>
    </source>
</evidence>
<accession>A0A1Y4I946</accession>